<dbReference type="EMBL" id="JBBJCI010000325">
    <property type="protein sequence ID" value="KAK7234427.1"/>
    <property type="molecule type" value="Genomic_DNA"/>
</dbReference>
<protein>
    <submittedName>
        <fullName evidence="2">Pseudouridine synthase</fullName>
    </submittedName>
</protein>
<dbReference type="InterPro" id="IPR020103">
    <property type="entry name" value="PsdUridine_synth_cat_dom_sf"/>
</dbReference>
<feature type="compositionally biased region" description="Basic and acidic residues" evidence="1">
    <location>
        <begin position="628"/>
        <end position="646"/>
    </location>
</feature>
<proteinExistence type="predicted"/>
<dbReference type="InterPro" id="IPR007263">
    <property type="entry name" value="DCC1-like"/>
</dbReference>
<accession>A0ABR1FNX3</accession>
<keyword evidence="3" id="KW-1185">Reference proteome</keyword>
<evidence type="ECO:0000256" key="1">
    <source>
        <dbReference type="SAM" id="MobiDB-lite"/>
    </source>
</evidence>
<feature type="region of interest" description="Disordered" evidence="1">
    <location>
        <begin position="607"/>
        <end position="646"/>
    </location>
</feature>
<feature type="region of interest" description="Disordered" evidence="1">
    <location>
        <begin position="315"/>
        <end position="345"/>
    </location>
</feature>
<sequence>MLNGRTARCGDAVKQGDRLELRARVNVTSYVQARFRSAKAPFDLEVACEDDYLAVVVKPAGVPTYSPGGDHGGRANLRSCLPFALKPPASCRAGDELRAALREALGRPIVGDVLYDGGGPEALNFRRSGLFLCARSLELDHPVTGARLQRPAHAPAPAIFTADDARPIVLFDGECNLCNAGVNILLDYDACSRDGRGNLRVAALQSTPGAQYSSIVVAGRDRAWVGSGAVLKIGRQLKAPLKWLAVLGCGAAPRRAAFAHGDAVVVAAEQPVVMASSASEDVLGNGMRGVVEAPGDADGRVVVRFDEPAKFAATLDGASSARSPRGRARPKKKPPSVRGADDADVVTSDARTISIDVTERPSQEQQSMADLDQLEALHLAAAEDIDDALNDYRTKGSRRAAKKRKAAILTVFLEGTANTINPPTTQLDAHAFAPLGPLTNAARAPPAARRWAGGDFVLLNVSRAIDDARLDRFLAAARGQGNALGLERRQAALGSTFRWIADTHLLTIGVKRFVYLDVDTCLEDVWGFDAARHQFNAGVLFVDAEQYCALDAYERIISAAEQHASMIPRAGLVNVFAEVALARHVVRISEHWNCRRQFSHRDLAAPPANASDICPSEGARGRGGAKSPAERAPRSRPCAREARASA</sequence>
<dbReference type="SUPFAM" id="SSF55120">
    <property type="entry name" value="Pseudouridine synthase"/>
    <property type="match status" value="1"/>
</dbReference>
<dbReference type="PANTHER" id="PTHR33639:SF2">
    <property type="entry name" value="DUF393 DOMAIN-CONTAINING PROTEIN"/>
    <property type="match status" value="1"/>
</dbReference>
<name>A0ABR1FNX3_AURAN</name>
<feature type="compositionally biased region" description="Basic residues" evidence="1">
    <location>
        <begin position="324"/>
        <end position="335"/>
    </location>
</feature>
<dbReference type="Pfam" id="PF04134">
    <property type="entry name" value="DCC1-like"/>
    <property type="match status" value="1"/>
</dbReference>
<comment type="caution">
    <text evidence="2">The sequence shown here is derived from an EMBL/GenBank/DDBJ whole genome shotgun (WGS) entry which is preliminary data.</text>
</comment>
<dbReference type="InterPro" id="IPR052927">
    <property type="entry name" value="DCC_oxidoreductase"/>
</dbReference>
<dbReference type="PANTHER" id="PTHR33639">
    <property type="entry name" value="THIOL-DISULFIDE OXIDOREDUCTASE DCC"/>
    <property type="match status" value="1"/>
</dbReference>
<gene>
    <name evidence="2" type="ORF">SO694_00208024</name>
</gene>
<organism evidence="2 3">
    <name type="scientific">Aureococcus anophagefferens</name>
    <name type="common">Harmful bloom alga</name>
    <dbReference type="NCBI Taxonomy" id="44056"/>
    <lineage>
        <taxon>Eukaryota</taxon>
        <taxon>Sar</taxon>
        <taxon>Stramenopiles</taxon>
        <taxon>Ochrophyta</taxon>
        <taxon>Pelagophyceae</taxon>
        <taxon>Pelagomonadales</taxon>
        <taxon>Pelagomonadaceae</taxon>
        <taxon>Aureococcus</taxon>
    </lineage>
</organism>
<reference evidence="2 3" key="1">
    <citation type="submission" date="2024-03" db="EMBL/GenBank/DDBJ databases">
        <title>Aureococcus anophagefferens CCMP1851 and Kratosvirus quantuckense: Draft genome of a second virus-susceptible host strain in the model system.</title>
        <authorList>
            <person name="Chase E."/>
            <person name="Truchon A.R."/>
            <person name="Schepens W."/>
            <person name="Wilhelm S.W."/>
        </authorList>
    </citation>
    <scope>NUCLEOTIDE SEQUENCE [LARGE SCALE GENOMIC DNA]</scope>
    <source>
        <strain evidence="2 3">CCMP1851</strain>
    </source>
</reference>
<evidence type="ECO:0000313" key="3">
    <source>
        <dbReference type="Proteomes" id="UP001363151"/>
    </source>
</evidence>
<dbReference type="Gene3D" id="3.30.2350.10">
    <property type="entry name" value="Pseudouridine synthase"/>
    <property type="match status" value="1"/>
</dbReference>
<dbReference type="Proteomes" id="UP001363151">
    <property type="component" value="Unassembled WGS sequence"/>
</dbReference>
<evidence type="ECO:0000313" key="2">
    <source>
        <dbReference type="EMBL" id="KAK7234427.1"/>
    </source>
</evidence>